<accession>A0A933E835</accession>
<evidence type="ECO:0000313" key="4">
    <source>
        <dbReference type="Proteomes" id="UP000752292"/>
    </source>
</evidence>
<dbReference type="SUPFAM" id="SSF51905">
    <property type="entry name" value="FAD/NAD(P)-binding domain"/>
    <property type="match status" value="1"/>
</dbReference>
<reference evidence="3" key="1">
    <citation type="submission" date="2020-07" db="EMBL/GenBank/DDBJ databases">
        <title>Huge and variable diversity of episymbiotic CPR bacteria and DPANN archaea in groundwater ecosystems.</title>
        <authorList>
            <person name="He C.Y."/>
            <person name="Keren R."/>
            <person name="Whittaker M."/>
            <person name="Farag I.F."/>
            <person name="Doudna J."/>
            <person name="Cate J.H.D."/>
            <person name="Banfield J.F."/>
        </authorList>
    </citation>
    <scope>NUCLEOTIDE SEQUENCE</scope>
    <source>
        <strain evidence="3">NC_groundwater_1370_Ag_S-0.2um_69_93</strain>
    </source>
</reference>
<dbReference type="GO" id="GO:0016491">
    <property type="term" value="F:oxidoreductase activity"/>
    <property type="evidence" value="ECO:0007669"/>
    <property type="project" value="UniProtKB-KW"/>
</dbReference>
<dbReference type="PANTHER" id="PTHR13847">
    <property type="entry name" value="SARCOSINE DEHYDROGENASE-RELATED"/>
    <property type="match status" value="1"/>
</dbReference>
<proteinExistence type="predicted"/>
<dbReference type="PANTHER" id="PTHR13847:SF287">
    <property type="entry name" value="FAD-DEPENDENT OXIDOREDUCTASE DOMAIN-CONTAINING PROTEIN 1"/>
    <property type="match status" value="1"/>
</dbReference>
<evidence type="ECO:0000259" key="2">
    <source>
        <dbReference type="Pfam" id="PF01266"/>
    </source>
</evidence>
<name>A0A933E835_UNCTE</name>
<sequence>MPLPKTSSCVVVGGGAVGLSVACHLARAGMKGVVLLERDSLGQGSTGACMGGIRLDFSTEVNVRFSLAALPRWEGFAGEFGVDPGFRRAGYLMLAAREEDWRLLRESRALHERLGVPSELLPPEEIARRWPFLRTGDLRGGSFCGADGWAGPQEAVQGYAKRCRELGVRLLQETPATAIRIEGARARAVETPGGRIETGCVVCCAGPWAAEVARMAGVEIPVKPIRRQVFVSGPVAGLTSGMPLTIDLEQHTTYKPEGGGFILYGPQDAEPSYNTRVDWEAAEWAAGRAVHRIPAFGRARILRGWAGLYELSPDNHGIMGGFDGLEGFHVAAGFSGHGFQHSPVIGQAMAERITEGAARVVDIRPLAPDRFARGASLPERLTAHHAEAG</sequence>
<dbReference type="Gene3D" id="3.30.9.10">
    <property type="entry name" value="D-Amino Acid Oxidase, subunit A, domain 2"/>
    <property type="match status" value="1"/>
</dbReference>
<protein>
    <submittedName>
        <fullName evidence="3">FAD-binding oxidoreductase</fullName>
    </submittedName>
</protein>
<dbReference type="InterPro" id="IPR006076">
    <property type="entry name" value="FAD-dep_OxRdtase"/>
</dbReference>
<gene>
    <name evidence="3" type="ORF">HY618_04680</name>
</gene>
<evidence type="ECO:0000256" key="1">
    <source>
        <dbReference type="ARBA" id="ARBA00023002"/>
    </source>
</evidence>
<organism evidence="3 4">
    <name type="scientific">Tectimicrobiota bacterium</name>
    <dbReference type="NCBI Taxonomy" id="2528274"/>
    <lineage>
        <taxon>Bacteria</taxon>
        <taxon>Pseudomonadati</taxon>
        <taxon>Nitrospinota/Tectimicrobiota group</taxon>
        <taxon>Candidatus Tectimicrobiota</taxon>
    </lineage>
</organism>
<dbReference type="Proteomes" id="UP000752292">
    <property type="component" value="Unassembled WGS sequence"/>
</dbReference>
<dbReference type="EMBL" id="JACQRX010000204">
    <property type="protein sequence ID" value="MBI4251736.1"/>
    <property type="molecule type" value="Genomic_DNA"/>
</dbReference>
<feature type="domain" description="FAD dependent oxidoreductase" evidence="2">
    <location>
        <begin position="10"/>
        <end position="352"/>
    </location>
</feature>
<evidence type="ECO:0000313" key="3">
    <source>
        <dbReference type="EMBL" id="MBI4251736.1"/>
    </source>
</evidence>
<dbReference type="Pfam" id="PF01266">
    <property type="entry name" value="DAO"/>
    <property type="match status" value="1"/>
</dbReference>
<dbReference type="InterPro" id="IPR036188">
    <property type="entry name" value="FAD/NAD-bd_sf"/>
</dbReference>
<keyword evidence="1" id="KW-0560">Oxidoreductase</keyword>
<dbReference type="GO" id="GO:0005737">
    <property type="term" value="C:cytoplasm"/>
    <property type="evidence" value="ECO:0007669"/>
    <property type="project" value="TreeGrafter"/>
</dbReference>
<dbReference type="AlphaFoldDB" id="A0A933E835"/>
<comment type="caution">
    <text evidence="3">The sequence shown here is derived from an EMBL/GenBank/DDBJ whole genome shotgun (WGS) entry which is preliminary data.</text>
</comment>
<dbReference type="SUPFAM" id="SSF54373">
    <property type="entry name" value="FAD-linked reductases, C-terminal domain"/>
    <property type="match status" value="1"/>
</dbReference>
<dbReference type="PROSITE" id="PS51257">
    <property type="entry name" value="PROKAR_LIPOPROTEIN"/>
    <property type="match status" value="1"/>
</dbReference>
<dbReference type="Gene3D" id="3.50.50.60">
    <property type="entry name" value="FAD/NAD(P)-binding domain"/>
    <property type="match status" value="1"/>
</dbReference>